<reference evidence="3 4" key="1">
    <citation type="submission" date="2019-04" db="EMBL/GenBank/DDBJ databases">
        <title>Trinickia sp. 7GSK02, isolated from subtropical forest soil.</title>
        <authorList>
            <person name="Gao Z.-H."/>
            <person name="Qiu L.-H."/>
        </authorList>
    </citation>
    <scope>NUCLEOTIDE SEQUENCE [LARGE SCALE GENOMIC DNA]</scope>
    <source>
        <strain evidence="3 4">7GSK02</strain>
    </source>
</reference>
<sequence length="556" mass="60711">MAMCIVAGDIKSPQDTPSIVNSPARFPVHGGQAPRGINATTSHDSGKECTMALQFDHVVVLMLENRSFDHLFGYLGIGEGVSAAGFTNYLTPGNAETTAFKTRKGGDYTSVGEGPSHSLKQTSEQLFGTTNVAADVAAGTAKLDGFIASFNTSLNYDLKRAPTESELQQVMNCFDPVQLPVLSTLAKNFVLCDHWFADVPGPTVPNRAFVHAATSQGYTYNANWKPNLTCDTLYDRINAKDGCTWRVYYHDTNDVLQLFQHIEKTPENNALFEGNFLADVSGDKLATYSFIVPAFIGSPTQPVNSMHAPADVRPAEKLVADIYSALKANEDVWKKTLYIIVFDEHGGYYDHVQPPSAVSPDGIPGRLDEKYLAPFDFDRLGLRVPCILVSPWFQAAVDSTVYSHSTIPGSMIEAFGLGGYLTKRDEAAAKLTQTYLVKDGTRQWRTATPDLTVPVQPQVMDAMQREMLDGSVHLDPHPGNRNPLRTQDIRDPQQAKAFVRTQVSKHLEHYFASEGDSKVAAGLSADNQQPATSVSASRIDELRGSKGHHAAGKVRP</sequence>
<dbReference type="GO" id="GO:0042578">
    <property type="term" value="F:phosphoric ester hydrolase activity"/>
    <property type="evidence" value="ECO:0007669"/>
    <property type="project" value="UniProtKB-ARBA"/>
</dbReference>
<evidence type="ECO:0000313" key="3">
    <source>
        <dbReference type="EMBL" id="TKC88825.1"/>
    </source>
</evidence>
<feature type="region of interest" description="Disordered" evidence="2">
    <location>
        <begin position="470"/>
        <end position="489"/>
    </location>
</feature>
<comment type="caution">
    <text evidence="3">The sequence shown here is derived from an EMBL/GenBank/DDBJ whole genome shotgun (WGS) entry which is preliminary data.</text>
</comment>
<dbReference type="InterPro" id="IPR007312">
    <property type="entry name" value="Phosphoesterase"/>
</dbReference>
<dbReference type="OrthoDB" id="980947at2"/>
<accession>A0A4U1I6I9</accession>
<evidence type="ECO:0000313" key="4">
    <source>
        <dbReference type="Proteomes" id="UP000305539"/>
    </source>
</evidence>
<feature type="region of interest" description="Disordered" evidence="2">
    <location>
        <begin position="521"/>
        <end position="556"/>
    </location>
</feature>
<evidence type="ECO:0000256" key="2">
    <source>
        <dbReference type="SAM" id="MobiDB-lite"/>
    </source>
</evidence>
<dbReference type="GO" id="GO:0009395">
    <property type="term" value="P:phospholipid catabolic process"/>
    <property type="evidence" value="ECO:0007669"/>
    <property type="project" value="TreeGrafter"/>
</dbReference>
<gene>
    <name evidence="3" type="ORF">FAZ69_13880</name>
</gene>
<dbReference type="AlphaFoldDB" id="A0A4U1I6I9"/>
<evidence type="ECO:0008006" key="5">
    <source>
        <dbReference type="Google" id="ProtNLM"/>
    </source>
</evidence>
<dbReference type="InterPro" id="IPR017850">
    <property type="entry name" value="Alkaline_phosphatase_core_sf"/>
</dbReference>
<keyword evidence="1" id="KW-0378">Hydrolase</keyword>
<name>A0A4U1I6I9_9BURK</name>
<protein>
    <recommendedName>
        <fullName evidence="5">Phosphoesterase</fullName>
    </recommendedName>
</protein>
<evidence type="ECO:0000256" key="1">
    <source>
        <dbReference type="ARBA" id="ARBA00022801"/>
    </source>
</evidence>
<feature type="compositionally biased region" description="Polar residues" evidence="2">
    <location>
        <begin position="525"/>
        <end position="536"/>
    </location>
</feature>
<dbReference type="PANTHER" id="PTHR31956">
    <property type="entry name" value="NON-SPECIFIC PHOSPHOLIPASE C4-RELATED"/>
    <property type="match status" value="1"/>
</dbReference>
<organism evidence="3 4">
    <name type="scientific">Trinickia terrae</name>
    <dbReference type="NCBI Taxonomy" id="2571161"/>
    <lineage>
        <taxon>Bacteria</taxon>
        <taxon>Pseudomonadati</taxon>
        <taxon>Pseudomonadota</taxon>
        <taxon>Betaproteobacteria</taxon>
        <taxon>Burkholderiales</taxon>
        <taxon>Burkholderiaceae</taxon>
        <taxon>Trinickia</taxon>
    </lineage>
</organism>
<dbReference type="Pfam" id="PF04185">
    <property type="entry name" value="Phosphoesterase"/>
    <property type="match status" value="1"/>
</dbReference>
<keyword evidence="4" id="KW-1185">Reference proteome</keyword>
<proteinExistence type="predicted"/>
<dbReference type="PANTHER" id="PTHR31956:SF1">
    <property type="entry name" value="NON-SPECIFIC PHOSPHOLIPASE C1"/>
    <property type="match status" value="1"/>
</dbReference>
<dbReference type="Gene3D" id="3.40.720.10">
    <property type="entry name" value="Alkaline Phosphatase, subunit A"/>
    <property type="match status" value="2"/>
</dbReference>
<dbReference type="EMBL" id="SWJE01000006">
    <property type="protein sequence ID" value="TKC88825.1"/>
    <property type="molecule type" value="Genomic_DNA"/>
</dbReference>
<feature type="compositionally biased region" description="Basic residues" evidence="2">
    <location>
        <begin position="545"/>
        <end position="556"/>
    </location>
</feature>
<dbReference type="Proteomes" id="UP000305539">
    <property type="component" value="Unassembled WGS sequence"/>
</dbReference>